<evidence type="ECO:0000313" key="3">
    <source>
        <dbReference type="EMBL" id="GAA1739318.1"/>
    </source>
</evidence>
<evidence type="ECO:0000256" key="1">
    <source>
        <dbReference type="SAM" id="SignalP"/>
    </source>
</evidence>
<dbReference type="SUPFAM" id="SSF53187">
    <property type="entry name" value="Zn-dependent exopeptidases"/>
    <property type="match status" value="1"/>
</dbReference>
<dbReference type="InterPro" id="IPR029062">
    <property type="entry name" value="Class_I_gatase-like"/>
</dbReference>
<feature type="domain" description="Peptidase M14" evidence="2">
    <location>
        <begin position="74"/>
        <end position="256"/>
    </location>
</feature>
<dbReference type="Gene3D" id="3.40.630.10">
    <property type="entry name" value="Zn peptidases"/>
    <property type="match status" value="1"/>
</dbReference>
<evidence type="ECO:0000313" key="4">
    <source>
        <dbReference type="Proteomes" id="UP001501138"/>
    </source>
</evidence>
<dbReference type="Pfam" id="PF00246">
    <property type="entry name" value="Peptidase_M14"/>
    <property type="match status" value="1"/>
</dbReference>
<dbReference type="EMBL" id="BAAAPM010000009">
    <property type="protein sequence ID" value="GAA1739318.1"/>
    <property type="molecule type" value="Genomic_DNA"/>
</dbReference>
<dbReference type="Proteomes" id="UP001501138">
    <property type="component" value="Unassembled WGS sequence"/>
</dbReference>
<reference evidence="4" key="1">
    <citation type="journal article" date="2019" name="Int. J. Syst. Evol. Microbiol.">
        <title>The Global Catalogue of Microorganisms (GCM) 10K type strain sequencing project: providing services to taxonomists for standard genome sequencing and annotation.</title>
        <authorList>
            <consortium name="The Broad Institute Genomics Platform"/>
            <consortium name="The Broad Institute Genome Sequencing Center for Infectious Disease"/>
            <person name="Wu L."/>
            <person name="Ma J."/>
        </authorList>
    </citation>
    <scope>NUCLEOTIDE SEQUENCE [LARGE SCALE GENOMIC DNA]</scope>
    <source>
        <strain evidence="4">JCM 15589</strain>
    </source>
</reference>
<evidence type="ECO:0000259" key="2">
    <source>
        <dbReference type="Pfam" id="PF00246"/>
    </source>
</evidence>
<keyword evidence="4" id="KW-1185">Reference proteome</keyword>
<sequence length="890" mass="96324">MRDRRSTIVTAAVASAALVGTSLVATSSGASTATAGAPTGTTLPAATADIPTPEDFFGFEMGTEGRLAAYPDVLDYMRSIAESSDRVDYETVGETTEGNEYATVFISSPENLERLDEIVELNQRLSDPRSTSPEEARALARESVPIYHLEATIHSTEVGNGQAINDIVHRLATETSDFTEQVLTDSVIMLVPSQNPDGQVKVVDHFDRTAGTDLARVYPDLYQKYTGHDDNRDWTMFTQVEARYRLGLTREYRPVMTHIMHQQGNSGERIFVPPYGGVTSPNVPGNSNASASAVGQHAMRALTAEGKKGVGTDDYHIYWTLEQPVGFFPFTGTGVYLTEIASVTDLAYPQRSRDGGPLGPQTPTQDLIQPYDDDTWTLKDIVEYAETATYAGMEYVAANGEALLYDNLYAAPLEFTENGVASGVQAYVVDADQRDPYATYEMLERLEWTGVEIDRATAPFTAGGERYPAGSWVVATHQPLGNWADQLLGTDEYPVEDLPYAEATTSLPLQLGVDVAAVDEPVEADLERVEQVEVPEVEMPAAPGASGAYLVRPESYGTIPMVAALQKANITTFRAGAEFTADGTDYPAGTYVVPATPQARRVLATSSADVGVPVAATAQAPAVEGIQLKPRTRVGLLRGANNMPGGWDMYVMDRYGVNYEVVGAQDFQSGRLTDVYDTIVLPQGISKDDIVEGLDPAEYDEEFAWAYGVGERGWRKLRQFVRQGGTLLAIGDTVETADELLDLPIEPALPEDSDEFATGGSLLNHEFDTSDMVAWGLPEQWPVWLYNTQAWTPTGAGADVVSTYPTQDVLASGYLRGEEHVAGTANVVSFDIGKGKVVTYGSEVTFRSLPRSSFTLLYNAVYGGPAAEVSSTQLSRLRPAFAADGRLRGE</sequence>
<dbReference type="Gene3D" id="3.40.50.880">
    <property type="match status" value="1"/>
</dbReference>
<keyword evidence="1" id="KW-0732">Signal</keyword>
<organism evidence="3 4">
    <name type="scientific">Isoptericola hypogeus</name>
    <dbReference type="NCBI Taxonomy" id="300179"/>
    <lineage>
        <taxon>Bacteria</taxon>
        <taxon>Bacillati</taxon>
        <taxon>Actinomycetota</taxon>
        <taxon>Actinomycetes</taxon>
        <taxon>Micrococcales</taxon>
        <taxon>Promicromonosporaceae</taxon>
        <taxon>Isoptericola</taxon>
    </lineage>
</organism>
<dbReference type="SUPFAM" id="SSF52317">
    <property type="entry name" value="Class I glutamine amidotransferase-like"/>
    <property type="match status" value="1"/>
</dbReference>
<dbReference type="RefSeq" id="WP_344250455.1">
    <property type="nucleotide sequence ID" value="NZ_BAAAPM010000009.1"/>
</dbReference>
<dbReference type="InterPro" id="IPR000834">
    <property type="entry name" value="Peptidase_M14"/>
</dbReference>
<comment type="caution">
    <text evidence="3">The sequence shown here is derived from an EMBL/GenBank/DDBJ whole genome shotgun (WGS) entry which is preliminary data.</text>
</comment>
<proteinExistence type="predicted"/>
<feature type="signal peptide" evidence="1">
    <location>
        <begin position="1"/>
        <end position="24"/>
    </location>
</feature>
<gene>
    <name evidence="3" type="ORF">GCM10009809_38450</name>
</gene>
<feature type="chain" id="PRO_5046295986" description="Peptidase M14 domain-containing protein" evidence="1">
    <location>
        <begin position="25"/>
        <end position="890"/>
    </location>
</feature>
<accession>A0ABP4VYQ0</accession>
<protein>
    <recommendedName>
        <fullName evidence="2">Peptidase M14 domain-containing protein</fullName>
    </recommendedName>
</protein>
<name>A0ABP4VYQ0_9MICO</name>